<feature type="transmembrane region" description="Helical" evidence="9">
    <location>
        <begin position="68"/>
        <end position="89"/>
    </location>
</feature>
<evidence type="ECO:0000256" key="6">
    <source>
        <dbReference type="ARBA" id="ARBA00022989"/>
    </source>
</evidence>
<feature type="transmembrane region" description="Helical" evidence="9">
    <location>
        <begin position="144"/>
        <end position="169"/>
    </location>
</feature>
<keyword evidence="6 9" id="KW-1133">Transmembrane helix</keyword>
<name>A0ABT2EFX6_9GAMM</name>
<evidence type="ECO:0000256" key="9">
    <source>
        <dbReference type="RuleBase" id="RU369079"/>
    </source>
</evidence>
<accession>A0ABT2EFX6</accession>
<dbReference type="InterPro" id="IPR055348">
    <property type="entry name" value="DctQ"/>
</dbReference>
<feature type="transmembrane region" description="Helical" evidence="9">
    <location>
        <begin position="101"/>
        <end position="124"/>
    </location>
</feature>
<dbReference type="Pfam" id="PF04290">
    <property type="entry name" value="DctQ"/>
    <property type="match status" value="1"/>
</dbReference>
<dbReference type="EMBL" id="JAJISC010000006">
    <property type="protein sequence ID" value="MCS2610389.1"/>
    <property type="molecule type" value="Genomic_DNA"/>
</dbReference>
<keyword evidence="12" id="KW-1185">Reference proteome</keyword>
<comment type="function">
    <text evidence="9">Part of the tripartite ATP-independent periplasmic (TRAP) transport system.</text>
</comment>
<comment type="subunit">
    <text evidence="9">The complex comprises the extracytoplasmic solute receptor protein and the two transmembrane proteins.</text>
</comment>
<sequence>MPANNATQREFSPALALAKRIDQGILLFSQGLGLIVIVVLFLAVFAGVLLRYVSEQGAAWVNELPYLLFPWLCASGIVIAAQMGAHILVEFLLHLLPRRGARALIIITQIMTVGLFSYLTWQGLVIVEMTSIQRYPSLGLPTSYGYSALVVTCFLLALTAFTTLILAFYSQHAPEKLRKSETASEEIQ</sequence>
<dbReference type="InterPro" id="IPR007387">
    <property type="entry name" value="TRAP_DctQ"/>
</dbReference>
<reference evidence="11" key="1">
    <citation type="submission" date="2021-11" db="EMBL/GenBank/DDBJ databases">
        <title>Halomonas sp., isolated from a coastal aquaculture zone in Dongshan Bay.</title>
        <authorList>
            <person name="Lin W."/>
        </authorList>
    </citation>
    <scope>NUCLEOTIDE SEQUENCE</scope>
    <source>
        <strain evidence="11">Yzlin-01</strain>
    </source>
</reference>
<protein>
    <recommendedName>
        <fullName evidence="9">TRAP transporter small permease protein</fullName>
    </recommendedName>
</protein>
<evidence type="ECO:0000256" key="8">
    <source>
        <dbReference type="ARBA" id="ARBA00038436"/>
    </source>
</evidence>
<keyword evidence="7 9" id="KW-0472">Membrane</keyword>
<evidence type="ECO:0000256" key="2">
    <source>
        <dbReference type="ARBA" id="ARBA00022448"/>
    </source>
</evidence>
<proteinExistence type="inferred from homology"/>
<evidence type="ECO:0000259" key="10">
    <source>
        <dbReference type="Pfam" id="PF04290"/>
    </source>
</evidence>
<keyword evidence="3" id="KW-1003">Cell membrane</keyword>
<evidence type="ECO:0000256" key="5">
    <source>
        <dbReference type="ARBA" id="ARBA00022692"/>
    </source>
</evidence>
<feature type="transmembrane region" description="Helical" evidence="9">
    <location>
        <begin position="25"/>
        <end position="48"/>
    </location>
</feature>
<dbReference type="PANTHER" id="PTHR35011">
    <property type="entry name" value="2,3-DIKETO-L-GULONATE TRAP TRANSPORTER SMALL PERMEASE PROTEIN YIAM"/>
    <property type="match status" value="1"/>
</dbReference>
<comment type="subcellular location">
    <subcellularLocation>
        <location evidence="1 9">Cell inner membrane</location>
        <topology evidence="1 9">Multi-pass membrane protein</topology>
    </subcellularLocation>
</comment>
<gene>
    <name evidence="11" type="ORF">LLY24_13795</name>
</gene>
<evidence type="ECO:0000256" key="1">
    <source>
        <dbReference type="ARBA" id="ARBA00004429"/>
    </source>
</evidence>
<feature type="domain" description="Tripartite ATP-independent periplasmic transporters DctQ component" evidence="10">
    <location>
        <begin position="40"/>
        <end position="166"/>
    </location>
</feature>
<keyword evidence="4 9" id="KW-0997">Cell inner membrane</keyword>
<evidence type="ECO:0000256" key="4">
    <source>
        <dbReference type="ARBA" id="ARBA00022519"/>
    </source>
</evidence>
<comment type="caution">
    <text evidence="11">The sequence shown here is derived from an EMBL/GenBank/DDBJ whole genome shotgun (WGS) entry which is preliminary data.</text>
</comment>
<keyword evidence="2 9" id="KW-0813">Transport</keyword>
<evidence type="ECO:0000256" key="7">
    <source>
        <dbReference type="ARBA" id="ARBA00023136"/>
    </source>
</evidence>
<evidence type="ECO:0000313" key="12">
    <source>
        <dbReference type="Proteomes" id="UP001165542"/>
    </source>
</evidence>
<dbReference type="RefSeq" id="WP_259036884.1">
    <property type="nucleotide sequence ID" value="NZ_JAJISC010000006.1"/>
</dbReference>
<dbReference type="PANTHER" id="PTHR35011:SF2">
    <property type="entry name" value="2,3-DIKETO-L-GULONATE TRAP TRANSPORTER SMALL PERMEASE PROTEIN YIAM"/>
    <property type="match status" value="1"/>
</dbReference>
<evidence type="ECO:0000313" key="11">
    <source>
        <dbReference type="EMBL" id="MCS2610389.1"/>
    </source>
</evidence>
<dbReference type="Proteomes" id="UP001165542">
    <property type="component" value="Unassembled WGS sequence"/>
</dbReference>
<evidence type="ECO:0000256" key="3">
    <source>
        <dbReference type="ARBA" id="ARBA00022475"/>
    </source>
</evidence>
<comment type="similarity">
    <text evidence="8 9">Belongs to the TRAP transporter small permease family.</text>
</comment>
<keyword evidence="5 9" id="KW-0812">Transmembrane</keyword>
<organism evidence="11 12">
    <name type="scientific">Halomonas dongshanensis</name>
    <dbReference type="NCBI Taxonomy" id="2890835"/>
    <lineage>
        <taxon>Bacteria</taxon>
        <taxon>Pseudomonadati</taxon>
        <taxon>Pseudomonadota</taxon>
        <taxon>Gammaproteobacteria</taxon>
        <taxon>Oceanospirillales</taxon>
        <taxon>Halomonadaceae</taxon>
        <taxon>Halomonas</taxon>
    </lineage>
</organism>